<protein>
    <recommendedName>
        <fullName evidence="4">Nucleoside triphosphate pyrophosphatase</fullName>
        <ecNumber evidence="4">3.6.1.9</ecNumber>
    </recommendedName>
    <alternativeName>
        <fullName evidence="4">Nucleotide pyrophosphatase</fullName>
        <shortName evidence="4">Nucleotide PPase</shortName>
    </alternativeName>
</protein>
<dbReference type="Gene3D" id="3.90.950.10">
    <property type="match status" value="1"/>
</dbReference>
<evidence type="ECO:0000256" key="1">
    <source>
        <dbReference type="ARBA" id="ARBA00001968"/>
    </source>
</evidence>
<dbReference type="PANTHER" id="PTHR43213">
    <property type="entry name" value="BIFUNCTIONAL DTTP/UTP PYROPHOSPHATASE/METHYLTRANSFERASE PROTEIN-RELATED"/>
    <property type="match status" value="1"/>
</dbReference>
<dbReference type="InterPro" id="IPR003697">
    <property type="entry name" value="Maf-like"/>
</dbReference>
<dbReference type="RefSeq" id="WP_188451462.1">
    <property type="nucleotide sequence ID" value="NZ_BMFS01000003.1"/>
</dbReference>
<dbReference type="PIRSF" id="PIRSF006305">
    <property type="entry name" value="Maf"/>
    <property type="match status" value="1"/>
</dbReference>
<dbReference type="EMBL" id="BMFS01000003">
    <property type="protein sequence ID" value="GGG96404.1"/>
    <property type="molecule type" value="Genomic_DNA"/>
</dbReference>
<keyword evidence="6" id="KW-1185">Reference proteome</keyword>
<dbReference type="HAMAP" id="MF_00528">
    <property type="entry name" value="Maf"/>
    <property type="match status" value="1"/>
</dbReference>
<feature type="active site" description="Proton acceptor" evidence="4">
    <location>
        <position position="72"/>
    </location>
</feature>
<dbReference type="Proteomes" id="UP000648722">
    <property type="component" value="Unassembled WGS sequence"/>
</dbReference>
<organism evidence="5 6">
    <name type="scientific">Glycocaulis albus</name>
    <dbReference type="NCBI Taxonomy" id="1382801"/>
    <lineage>
        <taxon>Bacteria</taxon>
        <taxon>Pseudomonadati</taxon>
        <taxon>Pseudomonadota</taxon>
        <taxon>Alphaproteobacteria</taxon>
        <taxon>Maricaulales</taxon>
        <taxon>Maricaulaceae</taxon>
        <taxon>Glycocaulis</taxon>
    </lineage>
</organism>
<evidence type="ECO:0000313" key="5">
    <source>
        <dbReference type="EMBL" id="GGG96404.1"/>
    </source>
</evidence>
<dbReference type="InterPro" id="IPR029001">
    <property type="entry name" value="ITPase-like_fam"/>
</dbReference>
<comment type="function">
    <text evidence="4">Nucleoside triphosphate pyrophosphatase. May have a dual role in cell division arrest and in preventing the incorporation of modified nucleotides into cellular nucleic acids.</text>
</comment>
<keyword evidence="4" id="KW-0963">Cytoplasm</keyword>
<comment type="caution">
    <text evidence="4">Lacks conserved residue(s) required for the propagation of feature annotation.</text>
</comment>
<dbReference type="EC" id="3.6.1.9" evidence="4"/>
<dbReference type="PANTHER" id="PTHR43213:SF5">
    <property type="entry name" value="BIFUNCTIONAL DTTP_UTP PYROPHOSPHATASE_METHYLTRANSFERASE PROTEIN-RELATED"/>
    <property type="match status" value="1"/>
</dbReference>
<sequence length="195" mass="21035">MTELVLASGSASRRAILEKACVPFTIDPADIDEGAVKARFAGTPAALALELARQKALAVSPRQAGKLVLGADQVLEFEGRAYDKSRDHSEARARLEMLRGKAHALVGGLVLARDGEIVWQHQSRCEMQIREVSDAFLDRYMREAGPILTAGVGGYAYEGLGAQLFERVEGDFFAVLGLPLLPLLGALRQHGVLEP</sequence>
<dbReference type="SUPFAM" id="SSF52972">
    <property type="entry name" value="ITPase-like"/>
    <property type="match status" value="1"/>
</dbReference>
<comment type="caution">
    <text evidence="5">The sequence shown here is derived from an EMBL/GenBank/DDBJ whole genome shotgun (WGS) entry which is preliminary data.</text>
</comment>
<comment type="cofactor">
    <cofactor evidence="1 4">
        <name>a divalent metal cation</name>
        <dbReference type="ChEBI" id="CHEBI:60240"/>
    </cofactor>
</comment>
<keyword evidence="2 4" id="KW-0378">Hydrolase</keyword>
<dbReference type="Pfam" id="PF02545">
    <property type="entry name" value="Maf"/>
    <property type="match status" value="1"/>
</dbReference>
<comment type="similarity">
    <text evidence="4">Belongs to the Maf family.</text>
</comment>
<comment type="catalytic activity">
    <reaction evidence="4">
        <text>a 2'-deoxyribonucleoside 5'-triphosphate + H2O = a 2'-deoxyribonucleoside 5'-phosphate + diphosphate + H(+)</text>
        <dbReference type="Rhea" id="RHEA:44644"/>
        <dbReference type="ChEBI" id="CHEBI:15377"/>
        <dbReference type="ChEBI" id="CHEBI:15378"/>
        <dbReference type="ChEBI" id="CHEBI:33019"/>
        <dbReference type="ChEBI" id="CHEBI:61560"/>
        <dbReference type="ChEBI" id="CHEBI:65317"/>
        <dbReference type="EC" id="3.6.1.9"/>
    </reaction>
</comment>
<gene>
    <name evidence="5" type="ORF">GCM10007420_10080</name>
</gene>
<evidence type="ECO:0000256" key="2">
    <source>
        <dbReference type="ARBA" id="ARBA00022801"/>
    </source>
</evidence>
<accession>A0ABQ1XKS5</accession>
<name>A0ABQ1XKS5_9PROT</name>
<evidence type="ECO:0000256" key="3">
    <source>
        <dbReference type="ARBA" id="ARBA00023080"/>
    </source>
</evidence>
<evidence type="ECO:0000256" key="4">
    <source>
        <dbReference type="HAMAP-Rule" id="MF_00528"/>
    </source>
</evidence>
<dbReference type="CDD" id="cd00555">
    <property type="entry name" value="Maf"/>
    <property type="match status" value="1"/>
</dbReference>
<keyword evidence="3 4" id="KW-0546">Nucleotide metabolism</keyword>
<comment type="catalytic activity">
    <reaction evidence="4">
        <text>a ribonucleoside 5'-triphosphate + H2O = a ribonucleoside 5'-phosphate + diphosphate + H(+)</text>
        <dbReference type="Rhea" id="RHEA:23996"/>
        <dbReference type="ChEBI" id="CHEBI:15377"/>
        <dbReference type="ChEBI" id="CHEBI:15378"/>
        <dbReference type="ChEBI" id="CHEBI:33019"/>
        <dbReference type="ChEBI" id="CHEBI:58043"/>
        <dbReference type="ChEBI" id="CHEBI:61557"/>
        <dbReference type="EC" id="3.6.1.9"/>
    </reaction>
</comment>
<evidence type="ECO:0000313" key="6">
    <source>
        <dbReference type="Proteomes" id="UP000648722"/>
    </source>
</evidence>
<proteinExistence type="inferred from homology"/>
<comment type="subcellular location">
    <subcellularLocation>
        <location evidence="4">Cytoplasm</location>
    </subcellularLocation>
</comment>
<reference evidence="6" key="1">
    <citation type="journal article" date="2019" name="Int. J. Syst. Evol. Microbiol.">
        <title>The Global Catalogue of Microorganisms (GCM) 10K type strain sequencing project: providing services to taxonomists for standard genome sequencing and annotation.</title>
        <authorList>
            <consortium name="The Broad Institute Genomics Platform"/>
            <consortium name="The Broad Institute Genome Sequencing Center for Infectious Disease"/>
            <person name="Wu L."/>
            <person name="Ma J."/>
        </authorList>
    </citation>
    <scope>NUCLEOTIDE SEQUENCE [LARGE SCALE GENOMIC DNA]</scope>
    <source>
        <strain evidence="6">CGMCC 1.12766</strain>
    </source>
</reference>